<evidence type="ECO:0000256" key="4">
    <source>
        <dbReference type="ARBA" id="ARBA00022481"/>
    </source>
</evidence>
<evidence type="ECO:0000256" key="3">
    <source>
        <dbReference type="ARBA" id="ARBA00006405"/>
    </source>
</evidence>
<evidence type="ECO:0000256" key="2">
    <source>
        <dbReference type="ARBA" id="ARBA00004496"/>
    </source>
</evidence>
<dbReference type="Pfam" id="PF11566">
    <property type="entry name" value="PI31_Prot_N"/>
    <property type="match status" value="1"/>
</dbReference>
<dbReference type="GO" id="GO:0004866">
    <property type="term" value="F:endopeptidase inhibitor activity"/>
    <property type="evidence" value="ECO:0007669"/>
    <property type="project" value="InterPro"/>
</dbReference>
<comment type="function">
    <text evidence="10">Plays an important role in control of proteasome function. Inhibits the hydrolysis of protein and peptide substrates by the 20S proteasome. Also inhibits the activation of the proteasome by the proteasome regulatory proteins PA700 and PA28.</text>
</comment>
<dbReference type="PANTHER" id="PTHR13266">
    <property type="entry name" value="PROTEASOME INHIBITOR"/>
    <property type="match status" value="1"/>
</dbReference>
<protein>
    <submittedName>
        <fullName evidence="14">Uncharacterized protein</fullName>
    </submittedName>
</protein>
<dbReference type="InterPro" id="IPR045128">
    <property type="entry name" value="PI31-like"/>
</dbReference>
<dbReference type="GO" id="GO:0043161">
    <property type="term" value="P:proteasome-mediated ubiquitin-dependent protein catabolic process"/>
    <property type="evidence" value="ECO:0007669"/>
    <property type="project" value="InterPro"/>
</dbReference>
<feature type="compositionally biased region" description="Pro residues" evidence="11">
    <location>
        <begin position="238"/>
        <end position="251"/>
    </location>
</feature>
<evidence type="ECO:0000256" key="10">
    <source>
        <dbReference type="ARBA" id="ARBA00024805"/>
    </source>
</evidence>
<dbReference type="InParanoid" id="A0A0D2A5Z2"/>
<feature type="region of interest" description="Disordered" evidence="11">
    <location>
        <begin position="320"/>
        <end position="382"/>
    </location>
</feature>
<evidence type="ECO:0000256" key="6">
    <source>
        <dbReference type="ARBA" id="ARBA00022553"/>
    </source>
</evidence>
<dbReference type="EMBL" id="KN847552">
    <property type="protein sequence ID" value="KIW01950.1"/>
    <property type="molecule type" value="Genomic_DNA"/>
</dbReference>
<evidence type="ECO:0000256" key="9">
    <source>
        <dbReference type="ARBA" id="ARBA00022990"/>
    </source>
</evidence>
<name>A0A0D2A5Z2_9PEZI</name>
<evidence type="ECO:0000256" key="5">
    <source>
        <dbReference type="ARBA" id="ARBA00022490"/>
    </source>
</evidence>
<feature type="domain" description="PI31 proteasome regulator N-terminal" evidence="13">
    <location>
        <begin position="27"/>
        <end position="183"/>
    </location>
</feature>
<keyword evidence="15" id="KW-1185">Reference proteome</keyword>
<dbReference type="GO" id="GO:0000502">
    <property type="term" value="C:proteasome complex"/>
    <property type="evidence" value="ECO:0007669"/>
    <property type="project" value="UniProtKB-KW"/>
</dbReference>
<feature type="compositionally biased region" description="Basic and acidic residues" evidence="11">
    <location>
        <begin position="195"/>
        <end position="211"/>
    </location>
</feature>
<feature type="compositionally biased region" description="Gly residues" evidence="11">
    <location>
        <begin position="348"/>
        <end position="382"/>
    </location>
</feature>
<dbReference type="Pfam" id="PF08577">
    <property type="entry name" value="PI31_Prot_C"/>
    <property type="match status" value="1"/>
</dbReference>
<dbReference type="HOGENOM" id="CLU_044125_2_0_1"/>
<accession>A0A0D2A5Z2</accession>
<evidence type="ECO:0000313" key="15">
    <source>
        <dbReference type="Proteomes" id="UP000053259"/>
    </source>
</evidence>
<evidence type="ECO:0000256" key="8">
    <source>
        <dbReference type="ARBA" id="ARBA00022942"/>
    </source>
</evidence>
<evidence type="ECO:0000313" key="14">
    <source>
        <dbReference type="EMBL" id="KIW01950.1"/>
    </source>
</evidence>
<keyword evidence="9" id="KW-0007">Acetylation</keyword>
<dbReference type="PANTHER" id="PTHR13266:SF1">
    <property type="entry name" value="PROTEASOME INHIBITOR PI31 SUBUNIT"/>
    <property type="match status" value="1"/>
</dbReference>
<comment type="similarity">
    <text evidence="3">Belongs to the proteasome inhibitor PI31 family.</text>
</comment>
<comment type="subcellular location">
    <subcellularLocation>
        <location evidence="2">Cytoplasm</location>
    </subcellularLocation>
    <subcellularLocation>
        <location evidence="1">Endoplasmic reticulum</location>
    </subcellularLocation>
</comment>
<feature type="region of interest" description="Disordered" evidence="11">
    <location>
        <begin position="183"/>
        <end position="285"/>
    </location>
</feature>
<dbReference type="GO" id="GO:0070628">
    <property type="term" value="F:proteasome binding"/>
    <property type="evidence" value="ECO:0007669"/>
    <property type="project" value="InterPro"/>
</dbReference>
<dbReference type="AlphaFoldDB" id="A0A0D2A5Z2"/>
<evidence type="ECO:0000256" key="1">
    <source>
        <dbReference type="ARBA" id="ARBA00004240"/>
    </source>
</evidence>
<keyword evidence="8" id="KW-0647">Proteasome</keyword>
<dbReference type="VEuPathDB" id="FungiDB:PV09_06787"/>
<keyword evidence="6" id="KW-0597">Phosphoprotein</keyword>
<dbReference type="RefSeq" id="XP_016211819.1">
    <property type="nucleotide sequence ID" value="XM_016360480.1"/>
</dbReference>
<dbReference type="Gene3D" id="3.40.1000.30">
    <property type="match status" value="1"/>
</dbReference>
<dbReference type="InterPro" id="IPR013886">
    <property type="entry name" value="PI31_Prot_C"/>
</dbReference>
<dbReference type="GeneID" id="27314760"/>
<dbReference type="InterPro" id="IPR021625">
    <property type="entry name" value="PI31_Prot_N"/>
</dbReference>
<evidence type="ECO:0000259" key="13">
    <source>
        <dbReference type="Pfam" id="PF11566"/>
    </source>
</evidence>
<dbReference type="OrthoDB" id="68090at2759"/>
<dbReference type="Proteomes" id="UP000053259">
    <property type="component" value="Unassembled WGS sequence"/>
</dbReference>
<keyword evidence="7" id="KW-0256">Endoplasmic reticulum</keyword>
<feature type="domain" description="PI31 proteasome regulator C-terminal" evidence="12">
    <location>
        <begin position="278"/>
        <end position="345"/>
    </location>
</feature>
<dbReference type="STRING" id="253628.A0A0D2A5Z2"/>
<evidence type="ECO:0000256" key="11">
    <source>
        <dbReference type="SAM" id="MobiDB-lite"/>
    </source>
</evidence>
<keyword evidence="4" id="KW-0488">Methylation</keyword>
<evidence type="ECO:0000259" key="12">
    <source>
        <dbReference type="Pfam" id="PF08577"/>
    </source>
</evidence>
<dbReference type="GO" id="GO:0005783">
    <property type="term" value="C:endoplasmic reticulum"/>
    <property type="evidence" value="ECO:0007669"/>
    <property type="project" value="UniProtKB-SubCell"/>
</dbReference>
<reference evidence="14 15" key="1">
    <citation type="submission" date="2015-01" db="EMBL/GenBank/DDBJ databases">
        <title>The Genome Sequence of Ochroconis gallopava CBS43764.</title>
        <authorList>
            <consortium name="The Broad Institute Genomics Platform"/>
            <person name="Cuomo C."/>
            <person name="de Hoog S."/>
            <person name="Gorbushina A."/>
            <person name="Stielow B."/>
            <person name="Teixiera M."/>
            <person name="Abouelleil A."/>
            <person name="Chapman S.B."/>
            <person name="Priest M."/>
            <person name="Young S.K."/>
            <person name="Wortman J."/>
            <person name="Nusbaum C."/>
            <person name="Birren B."/>
        </authorList>
    </citation>
    <scope>NUCLEOTIDE SEQUENCE [LARGE SCALE GENOMIC DNA]</scope>
    <source>
        <strain evidence="14 15">CBS 43764</strain>
    </source>
</reference>
<sequence length="382" mass="40392">MSSTIGNPLSAGSLSTIMAKSLPSGASIENAFEAIALAVHSGMIAVGFRLKGLGEDHRIQASADSDAPQQLPAEWKASSNYVFRYSHPQSSMEFVVKVGRLGSKATVDAIAIGDDKRASFDITAYDYVSRSNLPSNPMTDSTKEEESKQKLLDVFISAGRLSDLGSLLKLKIIQKVAPGISKEGYEEENTASPSQRRDPNETGEPNLREPQHPSYNPLHDPQFHNPPTRPHPFNDPNIPQPSRPPVPPGLEPPGFEDEYDILRQPGGRRGPPRNPLSIGHDDLYPAGLGPHDPIYGGGVGPMRGGLGGSGGMHPTFDDPIFGGGQGERRGDPQVPGGARYDPVYPGDPRGGPGHFPGAGHRGPFGGGGSSNPFGGFGGGDFI</sequence>
<keyword evidence="5" id="KW-0963">Cytoplasm</keyword>
<organism evidence="14 15">
    <name type="scientific">Verruconis gallopava</name>
    <dbReference type="NCBI Taxonomy" id="253628"/>
    <lineage>
        <taxon>Eukaryota</taxon>
        <taxon>Fungi</taxon>
        <taxon>Dikarya</taxon>
        <taxon>Ascomycota</taxon>
        <taxon>Pezizomycotina</taxon>
        <taxon>Dothideomycetes</taxon>
        <taxon>Pleosporomycetidae</taxon>
        <taxon>Venturiales</taxon>
        <taxon>Sympoventuriaceae</taxon>
        <taxon>Verruconis</taxon>
    </lineage>
</organism>
<proteinExistence type="inferred from homology"/>
<gene>
    <name evidence="14" type="ORF">PV09_06787</name>
</gene>
<evidence type="ECO:0000256" key="7">
    <source>
        <dbReference type="ARBA" id="ARBA00022824"/>
    </source>
</evidence>